<gene>
    <name evidence="2" type="ORF">ALAG00032_LOCUS15598</name>
</gene>
<dbReference type="PANTHER" id="PTHR34801">
    <property type="entry name" value="EXPRESSED PROTEIN"/>
    <property type="match status" value="1"/>
</dbReference>
<protein>
    <recommendedName>
        <fullName evidence="3">DUF1499 domain-containing protein</fullName>
    </recommendedName>
</protein>
<accession>A0A7S3NPV2</accession>
<dbReference type="AlphaFoldDB" id="A0A7S3NPV2"/>
<dbReference type="PANTHER" id="PTHR34801:SF6">
    <property type="entry name" value="SLL1620 PROTEIN"/>
    <property type="match status" value="1"/>
</dbReference>
<dbReference type="InterPro" id="IPR010865">
    <property type="entry name" value="DUF1499"/>
</dbReference>
<dbReference type="Pfam" id="PF07386">
    <property type="entry name" value="DUF1499"/>
    <property type="match status" value="1"/>
</dbReference>
<evidence type="ECO:0000256" key="1">
    <source>
        <dbReference type="SAM" id="SignalP"/>
    </source>
</evidence>
<name>A0A7S3NPV2_9STRA</name>
<reference evidence="2" key="1">
    <citation type="submission" date="2021-01" db="EMBL/GenBank/DDBJ databases">
        <authorList>
            <person name="Corre E."/>
            <person name="Pelletier E."/>
            <person name="Niang G."/>
            <person name="Scheremetjew M."/>
            <person name="Finn R."/>
            <person name="Kale V."/>
            <person name="Holt S."/>
            <person name="Cochrane G."/>
            <person name="Meng A."/>
            <person name="Brown T."/>
            <person name="Cohen L."/>
        </authorList>
    </citation>
    <scope>NUCLEOTIDE SEQUENCE</scope>
    <source>
        <strain evidence="2">CCMP1510</strain>
    </source>
</reference>
<feature type="signal peptide" evidence="1">
    <location>
        <begin position="1"/>
        <end position="19"/>
    </location>
</feature>
<proteinExistence type="predicted"/>
<dbReference type="EMBL" id="HBIJ01023584">
    <property type="protein sequence ID" value="CAE0374794.1"/>
    <property type="molecule type" value="Transcribed_RNA"/>
</dbReference>
<keyword evidence="1" id="KW-0732">Signal</keyword>
<organism evidence="2">
    <name type="scientific">Aureoumbra lagunensis</name>
    <dbReference type="NCBI Taxonomy" id="44058"/>
    <lineage>
        <taxon>Eukaryota</taxon>
        <taxon>Sar</taxon>
        <taxon>Stramenopiles</taxon>
        <taxon>Ochrophyta</taxon>
        <taxon>Pelagophyceae</taxon>
        <taxon>Pelagomonadales</taxon>
        <taxon>Aureoumbra</taxon>
    </lineage>
</organism>
<feature type="chain" id="PRO_5030758787" description="DUF1499 domain-containing protein" evidence="1">
    <location>
        <begin position="20"/>
        <end position="193"/>
    </location>
</feature>
<sequence length="193" mass="20830">MTMFVLTLALFLGVDKSFGFEIGRRNFVYGVPLATVVASNQPVFAAEIAACKKGANNCWSTASVDKNKIDAWTWPAGTSRTDAIKSLKKTVEAYPQEGQSGVDLGGWSYADGALDEGYARLEFKSGIGNFAKFFNNGKPFIDDLELAVGPDSVSIKSASRVGDSDFNVNAKRLNYIAASLREQGWSAPEIPIK</sequence>
<evidence type="ECO:0008006" key="3">
    <source>
        <dbReference type="Google" id="ProtNLM"/>
    </source>
</evidence>
<evidence type="ECO:0000313" key="2">
    <source>
        <dbReference type="EMBL" id="CAE0374794.1"/>
    </source>
</evidence>